<dbReference type="Proteomes" id="UP000002949">
    <property type="component" value="Unassembled WGS sequence"/>
</dbReference>
<evidence type="ECO:0000313" key="4">
    <source>
        <dbReference type="Proteomes" id="UP000002949"/>
    </source>
</evidence>
<sequence>MRSLAMTTKRGSRAQPHRRAASLAPLLAICCQVALLGTANAAAKDKAPAEADASAAVPSAYELKVLYQNRTWVWKDGAAYFAKDNRRLRAWTSQDTTWVAEGRWLVTKDGKMCMEAAWRSKDYAGEIGRTCFSHRINGGNIEQRKDPDGQWYSFKHSAEEPSDEYKKFEQGDTKGAQFEETRKLVDSKS</sequence>
<dbReference type="PATRIC" id="fig|1082933.3.peg.3003"/>
<evidence type="ECO:0008006" key="5">
    <source>
        <dbReference type="Google" id="ProtNLM"/>
    </source>
</evidence>
<feature type="signal peptide" evidence="2">
    <location>
        <begin position="1"/>
        <end position="41"/>
    </location>
</feature>
<feature type="region of interest" description="Disordered" evidence="1">
    <location>
        <begin position="162"/>
        <end position="189"/>
    </location>
</feature>
<reference evidence="3 4" key="1">
    <citation type="journal article" date="2012" name="J. Bacteriol.">
        <title>Draft Genome Sequence of Plant Growth-Promoting Rhizobium Mesorhizobium amorphae, Isolated from Zinc-Lead Mine Tailings.</title>
        <authorList>
            <person name="Hao X."/>
            <person name="Lin Y."/>
            <person name="Johnstone L."/>
            <person name="Baltrus D.A."/>
            <person name="Miller S.J."/>
            <person name="Wei G."/>
            <person name="Rensing C."/>
        </authorList>
    </citation>
    <scope>NUCLEOTIDE SEQUENCE [LARGE SCALE GENOMIC DNA]</scope>
    <source>
        <strain evidence="3 4">CCNWGS0123</strain>
    </source>
</reference>
<evidence type="ECO:0000256" key="1">
    <source>
        <dbReference type="SAM" id="MobiDB-lite"/>
    </source>
</evidence>
<organism evidence="3 4">
    <name type="scientific">Mesorhizobium amorphae CCNWGS0123</name>
    <dbReference type="NCBI Taxonomy" id="1082933"/>
    <lineage>
        <taxon>Bacteria</taxon>
        <taxon>Pseudomonadati</taxon>
        <taxon>Pseudomonadota</taxon>
        <taxon>Alphaproteobacteria</taxon>
        <taxon>Hyphomicrobiales</taxon>
        <taxon>Phyllobacteriaceae</taxon>
        <taxon>Mesorhizobium</taxon>
    </lineage>
</organism>
<dbReference type="KEGG" id="mamo:A6B35_13530"/>
<proteinExistence type="predicted"/>
<protein>
    <recommendedName>
        <fullName evidence="5">DUF995 domain-containing protein</fullName>
    </recommendedName>
</protein>
<dbReference type="AlphaFoldDB" id="G6YAV9"/>
<keyword evidence="4" id="KW-1185">Reference proteome</keyword>
<gene>
    <name evidence="3" type="ORF">MEA186_15407</name>
</gene>
<dbReference type="Pfam" id="PF06191">
    <property type="entry name" value="DUF995"/>
    <property type="match status" value="1"/>
</dbReference>
<name>G6YAV9_9HYPH</name>
<dbReference type="InterPro" id="IPR009337">
    <property type="entry name" value="DUF995"/>
</dbReference>
<accession>G6YAV9</accession>
<dbReference type="eggNOG" id="ENOG5032K7J">
    <property type="taxonomic scope" value="Bacteria"/>
</dbReference>
<evidence type="ECO:0000313" key="3">
    <source>
        <dbReference type="EMBL" id="EHH11110.1"/>
    </source>
</evidence>
<keyword evidence="2" id="KW-0732">Signal</keyword>
<feature type="chain" id="PRO_5003490007" description="DUF995 domain-containing protein" evidence="2">
    <location>
        <begin position="42"/>
        <end position="189"/>
    </location>
</feature>
<evidence type="ECO:0000256" key="2">
    <source>
        <dbReference type="SAM" id="SignalP"/>
    </source>
</evidence>
<dbReference type="RefSeq" id="WP_006202609.1">
    <property type="nucleotide sequence ID" value="NZ_AGSN01000113.1"/>
</dbReference>
<dbReference type="EMBL" id="AGSN01000113">
    <property type="protein sequence ID" value="EHH11110.1"/>
    <property type="molecule type" value="Genomic_DNA"/>
</dbReference>